<dbReference type="Gene3D" id="2.40.50.140">
    <property type="entry name" value="Nucleic acid-binding proteins"/>
    <property type="match status" value="1"/>
</dbReference>
<dbReference type="SUPFAM" id="SSF56091">
    <property type="entry name" value="DNA ligase/mRNA capping enzyme, catalytic domain"/>
    <property type="match status" value="1"/>
</dbReference>
<dbReference type="GO" id="GO:0006260">
    <property type="term" value="P:DNA replication"/>
    <property type="evidence" value="ECO:0007669"/>
    <property type="project" value="UniProtKB-KW"/>
</dbReference>
<dbReference type="GO" id="GO:0006281">
    <property type="term" value="P:DNA repair"/>
    <property type="evidence" value="ECO:0007669"/>
    <property type="project" value="UniProtKB-KW"/>
</dbReference>
<keyword evidence="7" id="KW-1185">Reference proteome</keyword>
<proteinExistence type="inferred from homology"/>
<evidence type="ECO:0000256" key="4">
    <source>
        <dbReference type="ARBA" id="ARBA00022763"/>
    </source>
</evidence>
<dbReference type="PANTHER" id="PTHR47810:SF1">
    <property type="entry name" value="DNA LIGASE B"/>
    <property type="match status" value="1"/>
</dbReference>
<evidence type="ECO:0000256" key="3">
    <source>
        <dbReference type="ARBA" id="ARBA00022705"/>
    </source>
</evidence>
<dbReference type="PANTHER" id="PTHR47810">
    <property type="entry name" value="DNA LIGASE"/>
    <property type="match status" value="1"/>
</dbReference>
<accession>A0A7L8G4J6</accession>
<evidence type="ECO:0000313" key="7">
    <source>
        <dbReference type="Proteomes" id="UP000516590"/>
    </source>
</evidence>
<evidence type="ECO:0000313" key="6">
    <source>
        <dbReference type="EMBL" id="QOE32084.1"/>
    </source>
</evidence>
<keyword evidence="3" id="KW-0235">DNA replication</keyword>
<evidence type="ECO:0000256" key="2">
    <source>
        <dbReference type="ARBA" id="ARBA00022598"/>
    </source>
</evidence>
<dbReference type="Proteomes" id="UP000516590">
    <property type="component" value="Segment"/>
</dbReference>
<dbReference type="Gene3D" id="3.30.470.30">
    <property type="entry name" value="DNA ligase/mRNA capping enzyme"/>
    <property type="match status" value="1"/>
</dbReference>
<reference evidence="6 7" key="1">
    <citation type="submission" date="2020-07" db="EMBL/GenBank/DDBJ databases">
        <title>Complete genome sequence of Rhizobium phaseoli phage Palo.</title>
        <authorList>
            <person name="Nabhani A."/>
            <person name="Rushing L."/>
            <person name="Newkirk H."/>
            <person name="Gonzalez C."/>
            <person name="Young R."/>
            <person name="Liu M."/>
        </authorList>
    </citation>
    <scope>NUCLEOTIDE SEQUENCE [LARGE SCALE GENOMIC DNA]</scope>
</reference>
<evidence type="ECO:0000256" key="1">
    <source>
        <dbReference type="ARBA" id="ARBA00007572"/>
    </source>
</evidence>
<organism evidence="6 7">
    <name type="scientific">Rhizobium phage Palo</name>
    <dbReference type="NCBI Taxonomy" id="2767573"/>
    <lineage>
        <taxon>Viruses</taxon>
        <taxon>Duplodnaviria</taxon>
        <taxon>Heunggongvirae</taxon>
        <taxon>Uroviricota</taxon>
        <taxon>Caudoviricetes</taxon>
        <taxon>Autographivirales</taxon>
        <taxon>Dunnvirinae</taxon>
        <taxon>Palovirus</taxon>
        <taxon>Palovirus palo</taxon>
    </lineage>
</organism>
<keyword evidence="5" id="KW-0234">DNA repair</keyword>
<keyword evidence="4" id="KW-0227">DNA damage</keyword>
<dbReference type="GO" id="GO:0016874">
    <property type="term" value="F:ligase activity"/>
    <property type="evidence" value="ECO:0007669"/>
    <property type="project" value="UniProtKB-KW"/>
</dbReference>
<comment type="similarity">
    <text evidence="1">Belongs to the ATP-dependent DNA ligase family.</text>
</comment>
<dbReference type="EMBL" id="MT708544">
    <property type="protein sequence ID" value="QOE32084.1"/>
    <property type="molecule type" value="Genomic_DNA"/>
</dbReference>
<sequence>MGQEAIELYKPWDEKKAQFPGSVSEKLDGVPMRLRNLHGHVYGYSRQNENITSVPHITVYGSSILLPGGSITGELYIRGMPFKDISGLVRKKLPSKGSQDLVMYVHDADIRGNPNMPYSERMHEAAAVLRALAKHRGCGEHDLPIQMIPRVPVANVEAARAAFEAIMLANPKAEGAVYHTDDKPYAPGLRRWVGMKLKPVEDIDAYVIGFEEAHDQFGHPKDMVGTVILEMNEMQSSQLVQVSRNVGPGKMTAAERKLYWAQFKQGKWKPRMAQIHAMPDDSYEGLREGRWQRWRDDKSDPTVRGK</sequence>
<name>A0A7L8G4J6_9CAUD</name>
<gene>
    <name evidence="6" type="ORF">CPT_Palo_025</name>
</gene>
<protein>
    <submittedName>
        <fullName evidence="6">ATP-dependent DNA ligase</fullName>
    </submittedName>
</protein>
<evidence type="ECO:0000256" key="5">
    <source>
        <dbReference type="ARBA" id="ARBA00023204"/>
    </source>
</evidence>
<dbReference type="InterPro" id="IPR050326">
    <property type="entry name" value="NAD_dep_DNA_ligaseB"/>
</dbReference>
<dbReference type="InterPro" id="IPR012340">
    <property type="entry name" value="NA-bd_OB-fold"/>
</dbReference>
<keyword evidence="2 6" id="KW-0436">Ligase</keyword>